<feature type="transmembrane region" description="Helical" evidence="1">
    <location>
        <begin position="57"/>
        <end position="78"/>
    </location>
</feature>
<evidence type="ECO:0000313" key="3">
    <source>
        <dbReference type="Proteomes" id="UP000480350"/>
    </source>
</evidence>
<protein>
    <submittedName>
        <fullName evidence="2">Uncharacterized protein</fullName>
    </submittedName>
</protein>
<name>A0A7C9IEM3_9RHOB</name>
<proteinExistence type="predicted"/>
<dbReference type="Proteomes" id="UP000480350">
    <property type="component" value="Unassembled WGS sequence"/>
</dbReference>
<dbReference type="AlphaFoldDB" id="A0A7C9IEM3"/>
<keyword evidence="1" id="KW-0472">Membrane</keyword>
<comment type="caution">
    <text evidence="2">The sequence shown here is derived from an EMBL/GenBank/DDBJ whole genome shotgun (WGS) entry which is preliminary data.</text>
</comment>
<feature type="transmembrane region" description="Helical" evidence="1">
    <location>
        <begin position="30"/>
        <end position="50"/>
    </location>
</feature>
<feature type="transmembrane region" description="Helical" evidence="1">
    <location>
        <begin position="122"/>
        <end position="139"/>
    </location>
</feature>
<dbReference type="EMBL" id="WUPT01000001">
    <property type="protein sequence ID" value="MXQ06864.1"/>
    <property type="molecule type" value="Genomic_DNA"/>
</dbReference>
<evidence type="ECO:0000313" key="2">
    <source>
        <dbReference type="EMBL" id="MXQ06864.1"/>
    </source>
</evidence>
<keyword evidence="1" id="KW-1133">Transmembrane helix</keyword>
<reference evidence="2 3" key="1">
    <citation type="submission" date="2019-12" db="EMBL/GenBank/DDBJ databases">
        <authorList>
            <person name="Lee S.D."/>
        </authorList>
    </citation>
    <scope>NUCLEOTIDE SEQUENCE [LARGE SCALE GENOMIC DNA]</scope>
    <source>
        <strain evidence="2 3">GH1-50</strain>
    </source>
</reference>
<keyword evidence="3" id="KW-1185">Reference proteome</keyword>
<gene>
    <name evidence="2" type="ORF">GQ651_03295</name>
</gene>
<keyword evidence="1" id="KW-0812">Transmembrane</keyword>
<accession>A0A7C9IEM3</accession>
<evidence type="ECO:0000256" key="1">
    <source>
        <dbReference type="SAM" id="Phobius"/>
    </source>
</evidence>
<reference evidence="2 3" key="2">
    <citation type="submission" date="2020-03" db="EMBL/GenBank/DDBJ databases">
        <title>Kangsaoukella pontilimi gen. nov., sp. nov., a new member of the family Rhodobacteraceae isolated from a tidal mudflat.</title>
        <authorList>
            <person name="Kim I.S."/>
        </authorList>
    </citation>
    <scope>NUCLEOTIDE SEQUENCE [LARGE SCALE GENOMIC DNA]</scope>
    <source>
        <strain evidence="2 3">GH1-50</strain>
    </source>
</reference>
<feature type="transmembrane region" description="Helical" evidence="1">
    <location>
        <begin position="90"/>
        <end position="110"/>
    </location>
</feature>
<sequence length="140" mass="15295">MTQAILILITILAAFLSGDAWLGYDIVYQTAYGALTMMAAMISLTFLWLWARRATPLALGMSFTWAGASSVLGWWWVYRLMEAPAAMVDSAALFVFLALYFCGAVLHFAVIGRSFGAPRLSFLMPVLGAVSVSVLIQIVF</sequence>
<dbReference type="RefSeq" id="WP_160762777.1">
    <property type="nucleotide sequence ID" value="NZ_WUPT01000001.1"/>
</dbReference>
<organism evidence="2 3">
    <name type="scientific">Kangsaoukella pontilimi</name>
    <dbReference type="NCBI Taxonomy" id="2691042"/>
    <lineage>
        <taxon>Bacteria</taxon>
        <taxon>Pseudomonadati</taxon>
        <taxon>Pseudomonadota</taxon>
        <taxon>Alphaproteobacteria</taxon>
        <taxon>Rhodobacterales</taxon>
        <taxon>Paracoccaceae</taxon>
        <taxon>Kangsaoukella</taxon>
    </lineage>
</organism>